<evidence type="ECO:0000256" key="2">
    <source>
        <dbReference type="SAM" id="Phobius"/>
    </source>
</evidence>
<evidence type="ECO:0000313" key="3">
    <source>
        <dbReference type="EMBL" id="SMQ52610.1"/>
    </source>
</evidence>
<organism evidence="3 4">
    <name type="scientific">Zymoseptoria tritici (strain ST99CH_3D7)</name>
    <dbReference type="NCBI Taxonomy" id="1276538"/>
    <lineage>
        <taxon>Eukaryota</taxon>
        <taxon>Fungi</taxon>
        <taxon>Dikarya</taxon>
        <taxon>Ascomycota</taxon>
        <taxon>Pezizomycotina</taxon>
        <taxon>Dothideomycetes</taxon>
        <taxon>Dothideomycetidae</taxon>
        <taxon>Mycosphaerellales</taxon>
        <taxon>Mycosphaerellaceae</taxon>
        <taxon>Zymoseptoria</taxon>
    </lineage>
</organism>
<feature type="transmembrane region" description="Helical" evidence="2">
    <location>
        <begin position="47"/>
        <end position="66"/>
    </location>
</feature>
<name>A0A1X7RZA2_ZYMT9</name>
<sequence length="99" mass="11280">MLQSLLARQRVLSRQATRSYSTPIPSPQATEKPNPHREFYRGGLGRAVAFNFLIAMTTFQALYWSWLKLESIEVKKEKGEEVQALEGELKTLVGRDGKK</sequence>
<evidence type="ECO:0000313" key="4">
    <source>
        <dbReference type="Proteomes" id="UP000215127"/>
    </source>
</evidence>
<dbReference type="EMBL" id="LT853698">
    <property type="protein sequence ID" value="SMQ52610.1"/>
    <property type="molecule type" value="Genomic_DNA"/>
</dbReference>
<keyword evidence="2" id="KW-0472">Membrane</keyword>
<dbReference type="Proteomes" id="UP000215127">
    <property type="component" value="Chromosome 7"/>
</dbReference>
<keyword evidence="4" id="KW-1185">Reference proteome</keyword>
<keyword evidence="2" id="KW-0812">Transmembrane</keyword>
<feature type="region of interest" description="Disordered" evidence="1">
    <location>
        <begin position="12"/>
        <end position="38"/>
    </location>
</feature>
<gene>
    <name evidence="3" type="ORF">ZT3D7_G7763</name>
</gene>
<dbReference type="AlphaFoldDB" id="A0A1X7RZA2"/>
<reference evidence="3 4" key="1">
    <citation type="submission" date="2016-06" db="EMBL/GenBank/DDBJ databases">
        <authorList>
            <person name="Kjaerup R.B."/>
            <person name="Dalgaard T.S."/>
            <person name="Juul-Madsen H.R."/>
        </authorList>
    </citation>
    <scope>NUCLEOTIDE SEQUENCE [LARGE SCALE GENOMIC DNA]</scope>
</reference>
<accession>A0A1X7RZA2</accession>
<evidence type="ECO:0000256" key="1">
    <source>
        <dbReference type="SAM" id="MobiDB-lite"/>
    </source>
</evidence>
<proteinExistence type="predicted"/>
<protein>
    <submittedName>
        <fullName evidence="3">Uncharacterized protein</fullName>
    </submittedName>
</protein>
<keyword evidence="2" id="KW-1133">Transmembrane helix</keyword>
<feature type="compositionally biased region" description="Polar residues" evidence="1">
    <location>
        <begin position="12"/>
        <end position="31"/>
    </location>
</feature>